<name>A0A2V4Q8Q3_PSESJ</name>
<sequence>MRSAMLRETQVRNAHLQHIEFASSAVLPYLTFSWGLFVKGLGNWIQMQYHYAITKLLSATDINVSELDMLRIRNSHMEDHRLLASVALFRSLYDNQRDSYDVLADFIRAAINITSLWGFTVDECSKALKDTFGFKIPTAVLKSCLKRRLKDEVVLSHGKYGITSNFEKTEKLDDEIRLAQEEQDRIILELIDFVSDSKEKPLTFENENKLRDDFRQFFLGGTKPGIYHVDIGKFILSKSRDLSFTRKLNHLEEGVILYQGIEYSPDIGAINSWRSDYSIYLDTEILFWANGYDGVLFESLFKEFIELVKEINLKASNGAKIHIKYFPETKQEVDSIFSAAEHLFKERRFADPSRTAMQHLLLGCKSRSDIIAKKGMFYSLLDRHNIVQEADLDYYSHPQFNCESRETLEVLTNEFSEVASDKIANALKIFTKINYLRGGVSNKGLEQSKAILVSGKNLYRNLAWHSQVMTIENGIPFSTDLDYLTERFWFKLGKGFGGNTKSLVSFDVVARAQIILSTQVSTKVSGEFKELIKRVEAGQMQTNDANFIIADLKSKATKPEDLSADSIEQLSEFLDVDSIEAGIRTRQLLEAKAAEVPGHLTNLEKTKAELRVVKKNVFERDLSVWLNGLGVLKNKARKRYRAMAGILAAIPIILLCGIAIILSDKDSLLSQVGFVLTAAAFIWPFVSTKLAHKSIMRKVSKWYKRDLSEYEPRPKLQI</sequence>
<feature type="transmembrane region" description="Helical" evidence="1">
    <location>
        <begin position="642"/>
        <end position="662"/>
    </location>
</feature>
<accession>A0A2V4Q8Q3</accession>
<dbReference type="Proteomes" id="UP000276886">
    <property type="component" value="Unassembled WGS sequence"/>
</dbReference>
<feature type="transmembrane region" description="Helical" evidence="1">
    <location>
        <begin position="668"/>
        <end position="686"/>
    </location>
</feature>
<keyword evidence="1" id="KW-0472">Membrane</keyword>
<keyword evidence="1" id="KW-1133">Transmembrane helix</keyword>
<protein>
    <submittedName>
        <fullName evidence="2">Uncharacterized protein</fullName>
    </submittedName>
</protein>
<gene>
    <name evidence="2" type="ORF">ALQ44_01725</name>
</gene>
<proteinExistence type="predicted"/>
<evidence type="ECO:0000313" key="3">
    <source>
        <dbReference type="Proteomes" id="UP000276886"/>
    </source>
</evidence>
<keyword evidence="1" id="KW-0812">Transmembrane</keyword>
<evidence type="ECO:0000256" key="1">
    <source>
        <dbReference type="SAM" id="Phobius"/>
    </source>
</evidence>
<reference evidence="2 3" key="1">
    <citation type="submission" date="2018-08" db="EMBL/GenBank/DDBJ databases">
        <title>Recombination of ecologically and evolutionarily significant loci maintains genetic cohesion in the Pseudomonas syringae species complex.</title>
        <authorList>
            <person name="Dillon M."/>
            <person name="Thakur S."/>
            <person name="Almeida R.N.D."/>
            <person name="Weir B.S."/>
            <person name="Guttman D.S."/>
        </authorList>
    </citation>
    <scope>NUCLEOTIDE SEQUENCE [LARGE SCALE GENOMIC DNA]</scope>
    <source>
        <strain evidence="2 3">ICMP 2788</strain>
    </source>
</reference>
<dbReference type="EMBL" id="RBPQ01000031">
    <property type="protein sequence ID" value="RMO32867.1"/>
    <property type="molecule type" value="Genomic_DNA"/>
</dbReference>
<comment type="caution">
    <text evidence="2">The sequence shown here is derived from an EMBL/GenBank/DDBJ whole genome shotgun (WGS) entry which is preliminary data.</text>
</comment>
<organism evidence="2 3">
    <name type="scientific">Pseudomonas syringae pv. pisi</name>
    <dbReference type="NCBI Taxonomy" id="59510"/>
    <lineage>
        <taxon>Bacteria</taxon>
        <taxon>Pseudomonadati</taxon>
        <taxon>Pseudomonadota</taxon>
        <taxon>Gammaproteobacteria</taxon>
        <taxon>Pseudomonadales</taxon>
        <taxon>Pseudomonadaceae</taxon>
        <taxon>Pseudomonas</taxon>
        <taxon>Pseudomonas syringae</taxon>
    </lineage>
</organism>
<evidence type="ECO:0000313" key="2">
    <source>
        <dbReference type="EMBL" id="RMO32867.1"/>
    </source>
</evidence>
<dbReference type="AlphaFoldDB" id="A0A2V4Q8Q3"/>